<dbReference type="InterPro" id="IPR002528">
    <property type="entry name" value="MATE_fam"/>
</dbReference>
<feature type="transmembrane region" description="Helical" evidence="10">
    <location>
        <begin position="189"/>
        <end position="214"/>
    </location>
</feature>
<dbReference type="PANTHER" id="PTHR43823:SF3">
    <property type="entry name" value="MULTIDRUG EXPORT PROTEIN MEPA"/>
    <property type="match status" value="1"/>
</dbReference>
<dbReference type="Pfam" id="PF01554">
    <property type="entry name" value="MatE"/>
    <property type="match status" value="2"/>
</dbReference>
<evidence type="ECO:0000256" key="7">
    <source>
        <dbReference type="ARBA" id="ARBA00022989"/>
    </source>
</evidence>
<dbReference type="PANTHER" id="PTHR43823">
    <property type="entry name" value="SPORULATION PROTEIN YKVU"/>
    <property type="match status" value="1"/>
</dbReference>
<evidence type="ECO:0000256" key="6">
    <source>
        <dbReference type="ARBA" id="ARBA00022692"/>
    </source>
</evidence>
<dbReference type="Proteomes" id="UP000280696">
    <property type="component" value="Unassembled WGS sequence"/>
</dbReference>
<evidence type="ECO:0000256" key="1">
    <source>
        <dbReference type="ARBA" id="ARBA00004651"/>
    </source>
</evidence>
<gene>
    <name evidence="11" type="ORF">D7V94_17660</name>
</gene>
<accession>A0A3A9ADQ2</accession>
<dbReference type="GO" id="GO:0042910">
    <property type="term" value="F:xenobiotic transmembrane transporter activity"/>
    <property type="evidence" value="ECO:0007669"/>
    <property type="project" value="InterPro"/>
</dbReference>
<feature type="transmembrane region" description="Helical" evidence="10">
    <location>
        <begin position="226"/>
        <end position="247"/>
    </location>
</feature>
<keyword evidence="5" id="KW-1003">Cell membrane</keyword>
<feature type="transmembrane region" description="Helical" evidence="10">
    <location>
        <begin position="49"/>
        <end position="71"/>
    </location>
</feature>
<feature type="transmembrane region" description="Helical" evidence="10">
    <location>
        <begin position="92"/>
        <end position="114"/>
    </location>
</feature>
<dbReference type="RefSeq" id="WP_120471625.1">
    <property type="nucleotide sequence ID" value="NZ_RAYQ01000021.1"/>
</dbReference>
<dbReference type="GO" id="GO:0015297">
    <property type="term" value="F:antiporter activity"/>
    <property type="evidence" value="ECO:0007669"/>
    <property type="project" value="InterPro"/>
</dbReference>
<keyword evidence="8 10" id="KW-0472">Membrane</keyword>
<keyword evidence="9" id="KW-0046">Antibiotic resistance</keyword>
<protein>
    <recommendedName>
        <fullName evidence="3">Multidrug export protein MepA</fullName>
    </recommendedName>
</protein>
<comment type="similarity">
    <text evidence="2">Belongs to the multi antimicrobial extrusion (MATE) (TC 2.A.66.1) family. MepA subfamily.</text>
</comment>
<evidence type="ECO:0000313" key="12">
    <source>
        <dbReference type="Proteomes" id="UP000280696"/>
    </source>
</evidence>
<evidence type="ECO:0000256" key="5">
    <source>
        <dbReference type="ARBA" id="ARBA00022475"/>
    </source>
</evidence>
<dbReference type="CDD" id="cd13143">
    <property type="entry name" value="MATE_MepA_like"/>
    <property type="match status" value="1"/>
</dbReference>
<feature type="transmembrane region" description="Helical" evidence="10">
    <location>
        <begin position="414"/>
        <end position="435"/>
    </location>
</feature>
<evidence type="ECO:0000256" key="8">
    <source>
        <dbReference type="ARBA" id="ARBA00023136"/>
    </source>
</evidence>
<name>A0A3A9ADQ2_9FIRM</name>
<dbReference type="GO" id="GO:0046677">
    <property type="term" value="P:response to antibiotic"/>
    <property type="evidence" value="ECO:0007669"/>
    <property type="project" value="UniProtKB-KW"/>
</dbReference>
<sequence length="443" mass="48732">MSIRISEKFTFTGLIKFSLPAIFMILLTSLYTAVDGVFISRFVGSDALSAVNIILPIDGIMCGIAIMFGTGGSAIIGKKLGEGNIKEAKENFSLITVAAAVFGFILTVFLMVFMESVLRFLGASNRLLPYCMDYGRILFLFAIPYILQVMFNLLFVTAGKSKLALIVTVISGVMNLVLDYLFIVPLNMGIAGAAWGTAISRLFGGLFPVFYFIFYRSGLCFNRSKLDWAVIGAAMFNGSSEMVSNLATSVTTFLFNITMMELLGEEGVAAMTIVLYTVFVYTAVYLGFANSAAPIISYNYGSKDIPYLKKIFCYCLIFTSVSSAVMLLITFLTAKTMIVMFVEYGTFVYDLAYHGYQIFAWNFLFAGINIFSSALFSAFSNGKVSATISFLRTLVFIVGALLILPKLFGVDGLWLAVPAAEFLTFIIVIPLLIVYGKKRYHYL</sequence>
<evidence type="ECO:0000256" key="9">
    <source>
        <dbReference type="ARBA" id="ARBA00023251"/>
    </source>
</evidence>
<feature type="transmembrane region" description="Helical" evidence="10">
    <location>
        <begin position="163"/>
        <end position="183"/>
    </location>
</feature>
<feature type="transmembrane region" description="Helical" evidence="10">
    <location>
        <begin position="390"/>
        <end position="408"/>
    </location>
</feature>
<feature type="transmembrane region" description="Helical" evidence="10">
    <location>
        <begin position="311"/>
        <end position="338"/>
    </location>
</feature>
<dbReference type="OrthoDB" id="9808954at2"/>
<feature type="transmembrane region" description="Helical" evidence="10">
    <location>
        <begin position="21"/>
        <end position="43"/>
    </location>
</feature>
<keyword evidence="6 10" id="KW-0812">Transmembrane</keyword>
<keyword evidence="7 10" id="KW-1133">Transmembrane helix</keyword>
<organism evidence="11 12">
    <name type="scientific">Parablautia intestinalis</name>
    <dbReference type="NCBI Taxonomy" id="2320100"/>
    <lineage>
        <taxon>Bacteria</taxon>
        <taxon>Bacillati</taxon>
        <taxon>Bacillota</taxon>
        <taxon>Clostridia</taxon>
        <taxon>Lachnospirales</taxon>
        <taxon>Lachnospiraceae</taxon>
        <taxon>Parablautia</taxon>
    </lineage>
</organism>
<dbReference type="InterPro" id="IPR045070">
    <property type="entry name" value="MATE_MepA-like"/>
</dbReference>
<reference evidence="11 12" key="1">
    <citation type="submission" date="2018-09" db="EMBL/GenBank/DDBJ databases">
        <title>Murine metabolic-syndrome-specific gut microbial biobank.</title>
        <authorList>
            <person name="Liu C."/>
        </authorList>
    </citation>
    <scope>NUCLEOTIDE SEQUENCE [LARGE SCALE GENOMIC DNA]</scope>
    <source>
        <strain evidence="11 12">0.1xD8-82</strain>
    </source>
</reference>
<feature type="transmembrane region" description="Helical" evidence="10">
    <location>
        <begin position="358"/>
        <end position="378"/>
    </location>
</feature>
<dbReference type="InterPro" id="IPR048279">
    <property type="entry name" value="MdtK-like"/>
</dbReference>
<evidence type="ECO:0000256" key="2">
    <source>
        <dbReference type="ARBA" id="ARBA00008417"/>
    </source>
</evidence>
<keyword evidence="4" id="KW-0813">Transport</keyword>
<evidence type="ECO:0000256" key="3">
    <source>
        <dbReference type="ARBA" id="ARBA00022106"/>
    </source>
</evidence>
<evidence type="ECO:0000256" key="4">
    <source>
        <dbReference type="ARBA" id="ARBA00022448"/>
    </source>
</evidence>
<dbReference type="InterPro" id="IPR051327">
    <property type="entry name" value="MATE_MepA_subfamily"/>
</dbReference>
<comment type="subcellular location">
    <subcellularLocation>
        <location evidence="1">Cell membrane</location>
        <topology evidence="1">Multi-pass membrane protein</topology>
    </subcellularLocation>
</comment>
<comment type="caution">
    <text evidence="11">The sequence shown here is derived from an EMBL/GenBank/DDBJ whole genome shotgun (WGS) entry which is preliminary data.</text>
</comment>
<keyword evidence="12" id="KW-1185">Reference proteome</keyword>
<proteinExistence type="inferred from homology"/>
<evidence type="ECO:0000313" key="11">
    <source>
        <dbReference type="EMBL" id="RKI89589.1"/>
    </source>
</evidence>
<feature type="transmembrane region" description="Helical" evidence="10">
    <location>
        <begin position="134"/>
        <end position="156"/>
    </location>
</feature>
<dbReference type="EMBL" id="RAYQ01000021">
    <property type="protein sequence ID" value="RKI89589.1"/>
    <property type="molecule type" value="Genomic_DNA"/>
</dbReference>
<dbReference type="NCBIfam" id="TIGR00797">
    <property type="entry name" value="matE"/>
    <property type="match status" value="1"/>
</dbReference>
<feature type="transmembrane region" description="Helical" evidence="10">
    <location>
        <begin position="267"/>
        <end position="290"/>
    </location>
</feature>
<evidence type="ECO:0000256" key="10">
    <source>
        <dbReference type="SAM" id="Phobius"/>
    </source>
</evidence>
<dbReference type="AlphaFoldDB" id="A0A3A9ADQ2"/>
<dbReference type="PIRSF" id="PIRSF006603">
    <property type="entry name" value="DinF"/>
    <property type="match status" value="1"/>
</dbReference>
<dbReference type="GO" id="GO:0005886">
    <property type="term" value="C:plasma membrane"/>
    <property type="evidence" value="ECO:0007669"/>
    <property type="project" value="UniProtKB-SubCell"/>
</dbReference>